<evidence type="ECO:0000256" key="1">
    <source>
        <dbReference type="SAM" id="MobiDB-lite"/>
    </source>
</evidence>
<accession>A0AAD8W901</accession>
<sequence>MRGARQSLHDIGGAGPGASTGASAGGVTSAGGGGGGGVSNTGGGGVSVGGGGVSSVQLGAWQGLMRARLMQLDMHRPIEDSKHGRQFLTWSWQRPRQSKSPVVLQSQLQVPSSQQVVQLLLIAMHSSHTG</sequence>
<feature type="region of interest" description="Disordered" evidence="1">
    <location>
        <begin position="1"/>
        <end position="49"/>
    </location>
</feature>
<comment type="caution">
    <text evidence="2">The sequence shown here is derived from an EMBL/GenBank/DDBJ whole genome shotgun (WGS) entry which is preliminary data.</text>
</comment>
<dbReference type="AlphaFoldDB" id="A0AAD8W901"/>
<protein>
    <submittedName>
        <fullName evidence="2">Uncharacterized protein</fullName>
    </submittedName>
</protein>
<evidence type="ECO:0000313" key="3">
    <source>
        <dbReference type="Proteomes" id="UP001231189"/>
    </source>
</evidence>
<dbReference type="Proteomes" id="UP001231189">
    <property type="component" value="Unassembled WGS sequence"/>
</dbReference>
<name>A0AAD8W901_LOLMU</name>
<proteinExistence type="predicted"/>
<evidence type="ECO:0000313" key="2">
    <source>
        <dbReference type="EMBL" id="KAK1647911.1"/>
    </source>
</evidence>
<gene>
    <name evidence="2" type="ORF">QYE76_065716</name>
</gene>
<dbReference type="EMBL" id="JAUUTY010000004">
    <property type="protein sequence ID" value="KAK1647911.1"/>
    <property type="molecule type" value="Genomic_DNA"/>
</dbReference>
<organism evidence="2 3">
    <name type="scientific">Lolium multiflorum</name>
    <name type="common">Italian ryegrass</name>
    <name type="synonym">Lolium perenne subsp. multiflorum</name>
    <dbReference type="NCBI Taxonomy" id="4521"/>
    <lineage>
        <taxon>Eukaryota</taxon>
        <taxon>Viridiplantae</taxon>
        <taxon>Streptophyta</taxon>
        <taxon>Embryophyta</taxon>
        <taxon>Tracheophyta</taxon>
        <taxon>Spermatophyta</taxon>
        <taxon>Magnoliopsida</taxon>
        <taxon>Liliopsida</taxon>
        <taxon>Poales</taxon>
        <taxon>Poaceae</taxon>
        <taxon>BOP clade</taxon>
        <taxon>Pooideae</taxon>
        <taxon>Poodae</taxon>
        <taxon>Poeae</taxon>
        <taxon>Poeae Chloroplast Group 2 (Poeae type)</taxon>
        <taxon>Loliodinae</taxon>
        <taxon>Loliinae</taxon>
        <taxon>Lolium</taxon>
    </lineage>
</organism>
<feature type="compositionally biased region" description="Gly residues" evidence="1">
    <location>
        <begin position="28"/>
        <end position="49"/>
    </location>
</feature>
<reference evidence="2" key="1">
    <citation type="submission" date="2023-07" db="EMBL/GenBank/DDBJ databases">
        <title>A chromosome-level genome assembly of Lolium multiflorum.</title>
        <authorList>
            <person name="Chen Y."/>
            <person name="Copetti D."/>
            <person name="Kolliker R."/>
            <person name="Studer B."/>
        </authorList>
    </citation>
    <scope>NUCLEOTIDE SEQUENCE</scope>
    <source>
        <strain evidence="2">02402/16</strain>
        <tissue evidence="2">Leaf</tissue>
    </source>
</reference>
<keyword evidence="3" id="KW-1185">Reference proteome</keyword>